<protein>
    <recommendedName>
        <fullName evidence="5">Porin domain-containing protein</fullName>
    </recommendedName>
</protein>
<comment type="caution">
    <text evidence="3">The sequence shown here is derived from an EMBL/GenBank/DDBJ whole genome shotgun (WGS) entry which is preliminary data.</text>
</comment>
<accession>A0ABW3H2V2</accession>
<keyword evidence="4" id="KW-1185">Reference proteome</keyword>
<proteinExistence type="predicted"/>
<dbReference type="EMBL" id="JBHTJG010000001">
    <property type="protein sequence ID" value="MFD0945182.1"/>
    <property type="molecule type" value="Genomic_DNA"/>
</dbReference>
<dbReference type="RefSeq" id="WP_264942564.1">
    <property type="nucleotide sequence ID" value="NZ_JAPDRA010000001.1"/>
</dbReference>
<name>A0ABW3H2V2_9SPHN</name>
<gene>
    <name evidence="3" type="ORF">ACFQ1E_02400</name>
</gene>
<dbReference type="Proteomes" id="UP001596977">
    <property type="component" value="Unassembled WGS sequence"/>
</dbReference>
<feature type="signal peptide" evidence="2">
    <location>
        <begin position="1"/>
        <end position="28"/>
    </location>
</feature>
<evidence type="ECO:0000256" key="2">
    <source>
        <dbReference type="SAM" id="SignalP"/>
    </source>
</evidence>
<reference evidence="4" key="1">
    <citation type="journal article" date="2019" name="Int. J. Syst. Evol. Microbiol.">
        <title>The Global Catalogue of Microorganisms (GCM) 10K type strain sequencing project: providing services to taxonomists for standard genome sequencing and annotation.</title>
        <authorList>
            <consortium name="The Broad Institute Genomics Platform"/>
            <consortium name="The Broad Institute Genome Sequencing Center for Infectious Disease"/>
            <person name="Wu L."/>
            <person name="Ma J."/>
        </authorList>
    </citation>
    <scope>NUCLEOTIDE SEQUENCE [LARGE SCALE GENOMIC DNA]</scope>
    <source>
        <strain evidence="4">CCUG 62982</strain>
    </source>
</reference>
<feature type="compositionally biased region" description="Polar residues" evidence="1">
    <location>
        <begin position="159"/>
        <end position="168"/>
    </location>
</feature>
<evidence type="ECO:0000256" key="1">
    <source>
        <dbReference type="SAM" id="MobiDB-lite"/>
    </source>
</evidence>
<evidence type="ECO:0008006" key="5">
    <source>
        <dbReference type="Google" id="ProtNLM"/>
    </source>
</evidence>
<keyword evidence="2" id="KW-0732">Signal</keyword>
<feature type="chain" id="PRO_5046125676" description="Porin domain-containing protein" evidence="2">
    <location>
        <begin position="29"/>
        <end position="239"/>
    </location>
</feature>
<feature type="region of interest" description="Disordered" evidence="1">
    <location>
        <begin position="150"/>
        <end position="179"/>
    </location>
</feature>
<evidence type="ECO:0000313" key="3">
    <source>
        <dbReference type="EMBL" id="MFD0945182.1"/>
    </source>
</evidence>
<evidence type="ECO:0000313" key="4">
    <source>
        <dbReference type="Proteomes" id="UP001596977"/>
    </source>
</evidence>
<organism evidence="3 4">
    <name type="scientific">Sphingomonas canadensis</name>
    <dbReference type="NCBI Taxonomy" id="1219257"/>
    <lineage>
        <taxon>Bacteria</taxon>
        <taxon>Pseudomonadati</taxon>
        <taxon>Pseudomonadota</taxon>
        <taxon>Alphaproteobacteria</taxon>
        <taxon>Sphingomonadales</taxon>
        <taxon>Sphingomonadaceae</taxon>
        <taxon>Sphingomonas</taxon>
    </lineage>
</organism>
<sequence>MRNKRWMAGISLAAVGAAAMLVAPSLRAQDSALSRVNSRISGDPAAAVGFFTPAAADAKLAAVLARSEPQRGSYRFTPSESRPGSTRAVTVAVRAISSRGVRGAERGSISSTPSISVVPITYNLGTSVGWKRFAVSGDLAKTDIAGLPAASDRPLTYSGKRSGSSNRLRGTGERAQGPATALIGDNASSSIDVGGSLSLTRNLDLTAGMRYKTDRDRLPRFSDDRQDSQAVYVGTAIRF</sequence>